<feature type="compositionally biased region" description="Low complexity" evidence="2">
    <location>
        <begin position="73"/>
        <end position="84"/>
    </location>
</feature>
<evidence type="ECO:0000313" key="5">
    <source>
        <dbReference type="Proteomes" id="UP000559027"/>
    </source>
</evidence>
<feature type="region of interest" description="Disordered" evidence="2">
    <location>
        <begin position="51"/>
        <end position="84"/>
    </location>
</feature>
<evidence type="ECO:0000313" key="4">
    <source>
        <dbReference type="EMBL" id="KAF5348453.1"/>
    </source>
</evidence>
<dbReference type="PANTHER" id="PTHR10039:SF17">
    <property type="entry name" value="FUNGAL STAND N-TERMINAL GOODBYE DOMAIN-CONTAINING PROTEIN-RELATED"/>
    <property type="match status" value="1"/>
</dbReference>
<evidence type="ECO:0000256" key="1">
    <source>
        <dbReference type="ARBA" id="ARBA00022737"/>
    </source>
</evidence>
<protein>
    <recommendedName>
        <fullName evidence="3">Nephrocystin 3-like N-terminal domain-containing protein</fullName>
    </recommendedName>
</protein>
<comment type="caution">
    <text evidence="4">The sequence shown here is derived from an EMBL/GenBank/DDBJ whole genome shotgun (WGS) entry which is preliminary data.</text>
</comment>
<dbReference type="InterPro" id="IPR027417">
    <property type="entry name" value="P-loop_NTPase"/>
</dbReference>
<sequence>MARQLASPLPSLYIVTGDIMPPSLFSSSSNKPKDQKKRGFQRFRISIFGGKSSSKNTAAPSSELVPPRPLSVTPIPATTTQANAPAPSQYIAPTEEAGTTSQQLSTVDNLDSRDIVAQVIVESTEGEEIEVSGQLGPLGQTTSISLFQGANNMMFNQPNFYDQATHNVAHQTVNKQVHKPTFITQFTQNIDSLGTVLLILDHKRIAGTDLHSSARDPPPRCHPETRKELRDKLKAWLEDDQHRRTFLIWLAGPVGAGKTAVAQTFAEYCLDLGRLGAAFFFSGMNQRGRHEGLIPTIAHQLAVQDADYNRLITRILADDSSILDKTLEIQFRKLISEPFENLTPPQKPLVIVIDGLDECYEKRAQRDLIWIIGKYVSSERAKRYPLLWLVCSRPELHIQAAFTQATPRSGYTVEDMTSRWYLKEASGEVDQRIDYNREDITCDAEQDINDVYIILKDGLEGIRRDLMARHPSRSQKPWPRESQLQELSHSVCGLPVLAATVIRFIGNGRNPQKQLDTCLICLRDLKARTSANPLEGLDIFYKAIMERVDSSSLATAKLIISFLVILSNEKRWPEKINTALDVRIFLGLDGFDFDNAVQDLHSVLKIPPFEEAHEQPIQFFHKSFGEYLQSPSRAGKFALNLVEARLEVARHAIRIYKEVIHSYCGIRTECNIPYDESLGAPASTDDNFDDMDWYDQDQLVPNAQLRRFVRTNFWNMLYVEGAERGDVIKLLRDFEFCHLPFVPGIKEEEEGLPRFMSWMSTAMDSPEVNTILRLKPTSEIDHALYKQCEWEPPLRKRFPKRIGEKYQYTYSFISSHRPERDNCTVPDTTKMAFWIGEGERTALGLLDGSRREVDSEDDEEIA</sequence>
<feature type="domain" description="Nephrocystin 3-like N-terminal" evidence="3">
    <location>
        <begin position="231"/>
        <end position="393"/>
    </location>
</feature>
<name>A0A8H5CVR5_9AGAR</name>
<feature type="compositionally biased region" description="Polar residues" evidence="2">
    <location>
        <begin position="51"/>
        <end position="60"/>
    </location>
</feature>
<proteinExistence type="predicted"/>
<dbReference type="PANTHER" id="PTHR10039">
    <property type="entry name" value="AMELOGENIN"/>
    <property type="match status" value="1"/>
</dbReference>
<dbReference type="Pfam" id="PF24883">
    <property type="entry name" value="NPHP3_N"/>
    <property type="match status" value="1"/>
</dbReference>
<dbReference type="EMBL" id="JAACJO010000019">
    <property type="protein sequence ID" value="KAF5348453.1"/>
    <property type="molecule type" value="Genomic_DNA"/>
</dbReference>
<evidence type="ECO:0000259" key="3">
    <source>
        <dbReference type="Pfam" id="PF24883"/>
    </source>
</evidence>
<keyword evidence="1" id="KW-0677">Repeat</keyword>
<keyword evidence="5" id="KW-1185">Reference proteome</keyword>
<reference evidence="4 5" key="1">
    <citation type="journal article" date="2020" name="ISME J.">
        <title>Uncovering the hidden diversity of litter-decomposition mechanisms in mushroom-forming fungi.</title>
        <authorList>
            <person name="Floudas D."/>
            <person name="Bentzer J."/>
            <person name="Ahren D."/>
            <person name="Johansson T."/>
            <person name="Persson P."/>
            <person name="Tunlid A."/>
        </authorList>
    </citation>
    <scope>NUCLEOTIDE SEQUENCE [LARGE SCALE GENOMIC DNA]</scope>
    <source>
        <strain evidence="4 5">CBS 146.42</strain>
    </source>
</reference>
<accession>A0A8H5CVR5</accession>
<evidence type="ECO:0000256" key="2">
    <source>
        <dbReference type="SAM" id="MobiDB-lite"/>
    </source>
</evidence>
<dbReference type="Gene3D" id="3.40.50.300">
    <property type="entry name" value="P-loop containing nucleotide triphosphate hydrolases"/>
    <property type="match status" value="1"/>
</dbReference>
<dbReference type="SUPFAM" id="SSF52540">
    <property type="entry name" value="P-loop containing nucleoside triphosphate hydrolases"/>
    <property type="match status" value="1"/>
</dbReference>
<dbReference type="Proteomes" id="UP000559027">
    <property type="component" value="Unassembled WGS sequence"/>
</dbReference>
<organism evidence="4 5">
    <name type="scientific">Leucocoprinus leucothites</name>
    <dbReference type="NCBI Taxonomy" id="201217"/>
    <lineage>
        <taxon>Eukaryota</taxon>
        <taxon>Fungi</taxon>
        <taxon>Dikarya</taxon>
        <taxon>Basidiomycota</taxon>
        <taxon>Agaricomycotina</taxon>
        <taxon>Agaricomycetes</taxon>
        <taxon>Agaricomycetidae</taxon>
        <taxon>Agaricales</taxon>
        <taxon>Agaricineae</taxon>
        <taxon>Agaricaceae</taxon>
        <taxon>Leucocoprinus</taxon>
    </lineage>
</organism>
<dbReference type="OrthoDB" id="3027122at2759"/>
<dbReference type="InterPro" id="IPR056884">
    <property type="entry name" value="NPHP3-like_N"/>
</dbReference>
<dbReference type="AlphaFoldDB" id="A0A8H5CVR5"/>
<gene>
    <name evidence="4" type="ORF">D9756_009551</name>
</gene>